<proteinExistence type="predicted"/>
<dbReference type="Proteomes" id="UP001596139">
    <property type="component" value="Unassembled WGS sequence"/>
</dbReference>
<reference evidence="3" key="1">
    <citation type="journal article" date="2019" name="Int. J. Syst. Evol. Microbiol.">
        <title>The Global Catalogue of Microorganisms (GCM) 10K type strain sequencing project: providing services to taxonomists for standard genome sequencing and annotation.</title>
        <authorList>
            <consortium name="The Broad Institute Genomics Platform"/>
            <consortium name="The Broad Institute Genome Sequencing Center for Infectious Disease"/>
            <person name="Wu L."/>
            <person name="Ma J."/>
        </authorList>
    </citation>
    <scope>NUCLEOTIDE SEQUENCE [LARGE SCALE GENOMIC DNA]</scope>
    <source>
        <strain evidence="3">CGMCC 1.15180</strain>
    </source>
</reference>
<name>A0ABW1MIX9_9ACTN</name>
<organism evidence="2 3">
    <name type="scientific">Streptomyces ochraceiscleroticus</name>
    <dbReference type="NCBI Taxonomy" id="47761"/>
    <lineage>
        <taxon>Bacteria</taxon>
        <taxon>Bacillati</taxon>
        <taxon>Actinomycetota</taxon>
        <taxon>Actinomycetes</taxon>
        <taxon>Kitasatosporales</taxon>
        <taxon>Streptomycetaceae</taxon>
        <taxon>Streptomyces</taxon>
    </lineage>
</organism>
<comment type="caution">
    <text evidence="2">The sequence shown here is derived from an EMBL/GenBank/DDBJ whole genome shotgun (WGS) entry which is preliminary data.</text>
</comment>
<evidence type="ECO:0000256" key="1">
    <source>
        <dbReference type="SAM" id="MobiDB-lite"/>
    </source>
</evidence>
<feature type="region of interest" description="Disordered" evidence="1">
    <location>
        <begin position="1"/>
        <end position="21"/>
    </location>
</feature>
<dbReference type="EMBL" id="JBHSPX010000004">
    <property type="protein sequence ID" value="MFC6063754.1"/>
    <property type="molecule type" value="Genomic_DNA"/>
</dbReference>
<protein>
    <submittedName>
        <fullName evidence="2">Uncharacterized protein</fullName>
    </submittedName>
</protein>
<sequence length="241" mass="25638">MNPLREGRAGDRYDRSAIDVKPHPPYLEPLTCWECGVDVHGRHGNADGPDSTSSHYAKNPGKNHGPRFPYDLEHRGKELVNSSGSTVVREAGQWRLFCPPLQRPGTRGAGKTVPGPPAAGRASGTGRTKTSEKAGQAIASARRIVRLLDAFGQDPEVVAEFAATVPGGPDNIAWPEFCRGRADVHQLAQDLIDGIADPIPHAVWGRCRPRTPSTAKPAAATWSSTSPATPSSSAAAACRCR</sequence>
<evidence type="ECO:0000313" key="3">
    <source>
        <dbReference type="Proteomes" id="UP001596139"/>
    </source>
</evidence>
<dbReference type="RefSeq" id="WP_031058340.1">
    <property type="nucleotide sequence ID" value="NZ_JBHSPX010000004.1"/>
</dbReference>
<feature type="region of interest" description="Disordered" evidence="1">
    <location>
        <begin position="98"/>
        <end position="133"/>
    </location>
</feature>
<accession>A0ABW1MIX9</accession>
<keyword evidence="3" id="KW-1185">Reference proteome</keyword>
<evidence type="ECO:0000313" key="2">
    <source>
        <dbReference type="EMBL" id="MFC6063754.1"/>
    </source>
</evidence>
<feature type="region of interest" description="Disordered" evidence="1">
    <location>
        <begin position="210"/>
        <end position="241"/>
    </location>
</feature>
<gene>
    <name evidence="2" type="ORF">ACFP4F_14450</name>
</gene>
<feature type="region of interest" description="Disordered" evidence="1">
    <location>
        <begin position="44"/>
        <end position="71"/>
    </location>
</feature>